<protein>
    <submittedName>
        <fullName evidence="6">Acid protease</fullName>
    </submittedName>
</protein>
<dbReference type="Gene3D" id="2.40.70.10">
    <property type="entry name" value="Acid Proteases"/>
    <property type="match status" value="2"/>
</dbReference>
<evidence type="ECO:0000313" key="6">
    <source>
        <dbReference type="EMBL" id="THU87757.1"/>
    </source>
</evidence>
<dbReference type="InterPro" id="IPR034164">
    <property type="entry name" value="Pepsin-like_dom"/>
</dbReference>
<dbReference type="OrthoDB" id="2563011at2759"/>
<evidence type="ECO:0000259" key="5">
    <source>
        <dbReference type="PROSITE" id="PS51767"/>
    </source>
</evidence>
<dbReference type="GO" id="GO:0006508">
    <property type="term" value="P:proteolysis"/>
    <property type="evidence" value="ECO:0007669"/>
    <property type="project" value="UniProtKB-KW"/>
</dbReference>
<organism evidence="6 7">
    <name type="scientific">Dendrothele bispora (strain CBS 962.96)</name>
    <dbReference type="NCBI Taxonomy" id="1314807"/>
    <lineage>
        <taxon>Eukaryota</taxon>
        <taxon>Fungi</taxon>
        <taxon>Dikarya</taxon>
        <taxon>Basidiomycota</taxon>
        <taxon>Agaricomycotina</taxon>
        <taxon>Agaricomycetes</taxon>
        <taxon>Agaricomycetidae</taxon>
        <taxon>Agaricales</taxon>
        <taxon>Agaricales incertae sedis</taxon>
        <taxon>Dendrothele</taxon>
    </lineage>
</organism>
<feature type="compositionally biased region" description="Basic and acidic residues" evidence="2">
    <location>
        <begin position="548"/>
        <end position="558"/>
    </location>
</feature>
<keyword evidence="6" id="KW-0378">Hydrolase</keyword>
<proteinExistence type="inferred from homology"/>
<dbReference type="GO" id="GO:0004190">
    <property type="term" value="F:aspartic-type endopeptidase activity"/>
    <property type="evidence" value="ECO:0007669"/>
    <property type="project" value="InterPro"/>
</dbReference>
<feature type="region of interest" description="Disordered" evidence="2">
    <location>
        <begin position="451"/>
        <end position="627"/>
    </location>
</feature>
<name>A0A4S8LFI4_DENBC</name>
<feature type="signal peptide" evidence="4">
    <location>
        <begin position="1"/>
        <end position="22"/>
    </location>
</feature>
<dbReference type="PANTHER" id="PTHR47966">
    <property type="entry name" value="BETA-SITE APP-CLEAVING ENZYME, ISOFORM A-RELATED"/>
    <property type="match status" value="1"/>
</dbReference>
<keyword evidence="3" id="KW-0812">Transmembrane</keyword>
<keyword evidence="3" id="KW-0472">Membrane</keyword>
<dbReference type="SUPFAM" id="SSF50630">
    <property type="entry name" value="Acid proteases"/>
    <property type="match status" value="1"/>
</dbReference>
<evidence type="ECO:0000313" key="7">
    <source>
        <dbReference type="Proteomes" id="UP000297245"/>
    </source>
</evidence>
<gene>
    <name evidence="6" type="ORF">K435DRAFT_842417</name>
</gene>
<accession>A0A4S8LFI4</accession>
<feature type="domain" description="Peptidase A1" evidence="5">
    <location>
        <begin position="51"/>
        <end position="387"/>
    </location>
</feature>
<dbReference type="PANTHER" id="PTHR47966:SF51">
    <property type="entry name" value="BETA-SITE APP-CLEAVING ENZYME, ISOFORM A-RELATED"/>
    <property type="match status" value="1"/>
</dbReference>
<feature type="compositionally biased region" description="Polar residues" evidence="2">
    <location>
        <begin position="477"/>
        <end position="488"/>
    </location>
</feature>
<dbReference type="Pfam" id="PF00026">
    <property type="entry name" value="Asp"/>
    <property type="match status" value="1"/>
</dbReference>
<dbReference type="EMBL" id="ML179436">
    <property type="protein sequence ID" value="THU87757.1"/>
    <property type="molecule type" value="Genomic_DNA"/>
</dbReference>
<feature type="chain" id="PRO_5020633946" evidence="4">
    <location>
        <begin position="23"/>
        <end position="627"/>
    </location>
</feature>
<dbReference type="Proteomes" id="UP000297245">
    <property type="component" value="Unassembled WGS sequence"/>
</dbReference>
<evidence type="ECO:0000256" key="1">
    <source>
        <dbReference type="ARBA" id="ARBA00007447"/>
    </source>
</evidence>
<sequence>MFKAREWCFSLFVFLLVHGTVADTTSLQKRDSSDQQTVLIPLFLDQNRYFINVTMSLGPGEQSFNPALSTGTGYTVVAGTDCASCDDSGSYNVSKSTTAQQLGSSQDVSLFGGTAGGSLIREDCHFTQSNGSAWVYNNQTIIVANQTQSLLTQGISAVVGLGTNARNGDFKSTIYNQWLLNHPGVTNFTFGMALNPPTPDSQTDGGVLHWLAPETTAYQGDLTWRRMEPIDPTSGASDISTETDWFVGLDNWSFFNGIDSNVSKDGNMIAAIDLFEPGLVFPQTAAGQIYGTIQDAQLLTRSPPTELGKLWSVPCDTKMQLTLTFDSLSVVLKEDMLVRQLDGICVGTISQWSNSSATEYFLGSAFISTVYLVFLISESSGSSIGIARRNTEDGSGNKLSGGVIAGIVLGGFAAVLMMIVLFVLWRDRRRRRGQLPDPYRAGLKVNGPFGSHNSTPISPSYPLTPRTPPGLSAMPGYSNTFVFQTNSPTTPPTDPRWDSSIGAYESTDGTSATGHYPKSKNLVQNRQRDVLVYTAPASGEDSTSQFRSSDHDNTRSESESGDNVPPQTPVRVRRRPVPLNSLPPPYEHQWEVSEDNVVSTTGAIDAGSELRSESQGRGKKKRIVMAR</sequence>
<dbReference type="InterPro" id="IPR021109">
    <property type="entry name" value="Peptidase_aspartic_dom_sf"/>
</dbReference>
<feature type="compositionally biased region" description="Basic residues" evidence="2">
    <location>
        <begin position="617"/>
        <end position="627"/>
    </location>
</feature>
<evidence type="ECO:0000256" key="4">
    <source>
        <dbReference type="SAM" id="SignalP"/>
    </source>
</evidence>
<dbReference type="InterPro" id="IPR001461">
    <property type="entry name" value="Aspartic_peptidase_A1"/>
</dbReference>
<feature type="transmembrane region" description="Helical" evidence="3">
    <location>
        <begin position="399"/>
        <end position="425"/>
    </location>
</feature>
<comment type="similarity">
    <text evidence="1">Belongs to the peptidase A1 family.</text>
</comment>
<dbReference type="InterPro" id="IPR033121">
    <property type="entry name" value="PEPTIDASE_A1"/>
</dbReference>
<dbReference type="CDD" id="cd05471">
    <property type="entry name" value="pepsin_like"/>
    <property type="match status" value="1"/>
</dbReference>
<keyword evidence="6" id="KW-0645">Protease</keyword>
<dbReference type="AlphaFoldDB" id="A0A4S8LFI4"/>
<dbReference type="PROSITE" id="PS51767">
    <property type="entry name" value="PEPTIDASE_A1"/>
    <property type="match status" value="1"/>
</dbReference>
<keyword evidence="4" id="KW-0732">Signal</keyword>
<evidence type="ECO:0000256" key="2">
    <source>
        <dbReference type="SAM" id="MobiDB-lite"/>
    </source>
</evidence>
<reference evidence="6 7" key="1">
    <citation type="journal article" date="2019" name="Nat. Ecol. Evol.">
        <title>Megaphylogeny resolves global patterns of mushroom evolution.</title>
        <authorList>
            <person name="Varga T."/>
            <person name="Krizsan K."/>
            <person name="Foldi C."/>
            <person name="Dima B."/>
            <person name="Sanchez-Garcia M."/>
            <person name="Sanchez-Ramirez S."/>
            <person name="Szollosi G.J."/>
            <person name="Szarkandi J.G."/>
            <person name="Papp V."/>
            <person name="Albert L."/>
            <person name="Andreopoulos W."/>
            <person name="Angelini C."/>
            <person name="Antonin V."/>
            <person name="Barry K.W."/>
            <person name="Bougher N.L."/>
            <person name="Buchanan P."/>
            <person name="Buyck B."/>
            <person name="Bense V."/>
            <person name="Catcheside P."/>
            <person name="Chovatia M."/>
            <person name="Cooper J."/>
            <person name="Damon W."/>
            <person name="Desjardin D."/>
            <person name="Finy P."/>
            <person name="Geml J."/>
            <person name="Haridas S."/>
            <person name="Hughes K."/>
            <person name="Justo A."/>
            <person name="Karasinski D."/>
            <person name="Kautmanova I."/>
            <person name="Kiss B."/>
            <person name="Kocsube S."/>
            <person name="Kotiranta H."/>
            <person name="LaButti K.M."/>
            <person name="Lechner B.E."/>
            <person name="Liimatainen K."/>
            <person name="Lipzen A."/>
            <person name="Lukacs Z."/>
            <person name="Mihaltcheva S."/>
            <person name="Morgado L.N."/>
            <person name="Niskanen T."/>
            <person name="Noordeloos M.E."/>
            <person name="Ohm R.A."/>
            <person name="Ortiz-Santana B."/>
            <person name="Ovrebo C."/>
            <person name="Racz N."/>
            <person name="Riley R."/>
            <person name="Savchenko A."/>
            <person name="Shiryaev A."/>
            <person name="Soop K."/>
            <person name="Spirin V."/>
            <person name="Szebenyi C."/>
            <person name="Tomsovsky M."/>
            <person name="Tulloss R.E."/>
            <person name="Uehling J."/>
            <person name="Grigoriev I.V."/>
            <person name="Vagvolgyi C."/>
            <person name="Papp T."/>
            <person name="Martin F.M."/>
            <person name="Miettinen O."/>
            <person name="Hibbett D.S."/>
            <person name="Nagy L.G."/>
        </authorList>
    </citation>
    <scope>NUCLEOTIDE SEQUENCE [LARGE SCALE GENOMIC DNA]</scope>
    <source>
        <strain evidence="6 7">CBS 962.96</strain>
    </source>
</reference>
<keyword evidence="7" id="KW-1185">Reference proteome</keyword>
<evidence type="ECO:0000256" key="3">
    <source>
        <dbReference type="SAM" id="Phobius"/>
    </source>
</evidence>
<keyword evidence="3" id="KW-1133">Transmembrane helix</keyword>